<protein>
    <submittedName>
        <fullName evidence="3">Uncharacterized protein</fullName>
    </submittedName>
</protein>
<keyword evidence="2" id="KW-0812">Transmembrane</keyword>
<feature type="transmembrane region" description="Helical" evidence="2">
    <location>
        <begin position="660"/>
        <end position="682"/>
    </location>
</feature>
<sequence>MIFSINSKKYFFLKFLIGLFLYFSAIVSLTTATGFCNNCQCCPSPNHLTNGQYSEGNNVNENEINSNRNDHFATSPQLTFSIPNAKPIPLLETENGLQKYYKIDYNGINPTNLNQKSFSPSKTLLFPIPVAALIVQPNSLSQIGCNCLKGNSVNPQIIEEDVPEENCESRCEKCTGGINEESGGDEGNNCCEECQNILLEKSKKEEGNKGEHQQQQQLIFHQEPENNKIPLEIFKNFVTKNRDGLLPPENNKIPNTFQEESLETLKRRLKDISEKMDLLKQLNEEMRSPIQQQQTQNHRTFPLTKPIFYGKEEEIGENNNLILGQKSTEKEIDTKSKNNILEQQQKQLFFAPSKFENEQGIKPKINSEASTIPINNENINNKTINNNLGTINNSNNLPTGQNGQKLLFNVLNNIIQQKKNEDIKSTINGQKQTEINVDQTTKILFSPKNNLIEFPNKTTEILNKSEEKNNNSVINLHFPELKIKQEINNLTPPNNLELHLPSPPQLPLSTQLSNMELTSSVIPITTQNFPKEHSLYVQGGMVQRQQQQPLNDFENLNSATNVLNDEVKKEKQQKLLNEKQMLLLSPSSSPSSFNFEQNKTLNENFENILLNNSTNQQPKFLSIRQIKNGENEIGGNGGYFVEEEEEGISNYCRKINFNLILQYLIVNLFFYCLYIFLVDLFGKIKELKILLKIIFYLFKKK</sequence>
<organism evidence="3 4">
    <name type="scientific">Meloidogyne enterolobii</name>
    <name type="common">Root-knot nematode worm</name>
    <name type="synonym">Meloidogyne mayaguensis</name>
    <dbReference type="NCBI Taxonomy" id="390850"/>
    <lineage>
        <taxon>Eukaryota</taxon>
        <taxon>Metazoa</taxon>
        <taxon>Ecdysozoa</taxon>
        <taxon>Nematoda</taxon>
        <taxon>Chromadorea</taxon>
        <taxon>Rhabditida</taxon>
        <taxon>Tylenchina</taxon>
        <taxon>Tylenchomorpha</taxon>
        <taxon>Tylenchoidea</taxon>
        <taxon>Meloidogynidae</taxon>
        <taxon>Meloidogyninae</taxon>
        <taxon>Meloidogyne</taxon>
    </lineage>
</organism>
<keyword evidence="2" id="KW-0472">Membrane</keyword>
<feature type="coiled-coil region" evidence="1">
    <location>
        <begin position="255"/>
        <end position="285"/>
    </location>
</feature>
<accession>A0A6V7VXY2</accession>
<keyword evidence="1" id="KW-0175">Coiled coil</keyword>
<evidence type="ECO:0000313" key="4">
    <source>
        <dbReference type="Proteomes" id="UP000580250"/>
    </source>
</evidence>
<name>A0A6V7VXY2_MELEN</name>
<evidence type="ECO:0000256" key="2">
    <source>
        <dbReference type="SAM" id="Phobius"/>
    </source>
</evidence>
<dbReference type="Proteomes" id="UP000580250">
    <property type="component" value="Unassembled WGS sequence"/>
</dbReference>
<dbReference type="EMBL" id="CAJEWN010000353">
    <property type="protein sequence ID" value="CAD2179795.1"/>
    <property type="molecule type" value="Genomic_DNA"/>
</dbReference>
<evidence type="ECO:0000256" key="1">
    <source>
        <dbReference type="SAM" id="Coils"/>
    </source>
</evidence>
<reference evidence="3 4" key="1">
    <citation type="submission" date="2020-08" db="EMBL/GenBank/DDBJ databases">
        <authorList>
            <person name="Koutsovoulos G."/>
            <person name="Danchin GJ E."/>
        </authorList>
    </citation>
    <scope>NUCLEOTIDE SEQUENCE [LARGE SCALE GENOMIC DNA]</scope>
</reference>
<keyword evidence="2" id="KW-1133">Transmembrane helix</keyword>
<comment type="caution">
    <text evidence="3">The sequence shown here is derived from an EMBL/GenBank/DDBJ whole genome shotgun (WGS) entry which is preliminary data.</text>
</comment>
<dbReference type="AlphaFoldDB" id="A0A6V7VXY2"/>
<evidence type="ECO:0000313" key="3">
    <source>
        <dbReference type="EMBL" id="CAD2179795.1"/>
    </source>
</evidence>
<proteinExistence type="predicted"/>
<gene>
    <name evidence="3" type="ORF">MENT_LOCUS31826</name>
</gene>